<evidence type="ECO:0000313" key="7">
    <source>
        <dbReference type="Proteomes" id="UP000664521"/>
    </source>
</evidence>
<dbReference type="NCBIfam" id="TIGR00094">
    <property type="entry name" value="tRNA_TruD_broad"/>
    <property type="match status" value="1"/>
</dbReference>
<dbReference type="EMBL" id="CAJPDS010000049">
    <property type="protein sequence ID" value="CAF9928881.1"/>
    <property type="molecule type" value="Genomic_DNA"/>
</dbReference>
<feature type="compositionally biased region" description="Polar residues" evidence="4">
    <location>
        <begin position="187"/>
        <end position="198"/>
    </location>
</feature>
<feature type="region of interest" description="Disordered" evidence="4">
    <location>
        <begin position="147"/>
        <end position="226"/>
    </location>
</feature>
<evidence type="ECO:0000256" key="2">
    <source>
        <dbReference type="ARBA" id="ARBA00022694"/>
    </source>
</evidence>
<dbReference type="CDD" id="cd02576">
    <property type="entry name" value="PseudoU_synth_ScPUS7"/>
    <property type="match status" value="1"/>
</dbReference>
<feature type="compositionally biased region" description="Low complexity" evidence="4">
    <location>
        <begin position="205"/>
        <end position="214"/>
    </location>
</feature>
<dbReference type="InterPro" id="IPR011760">
    <property type="entry name" value="PsdUridine_synth_TruD_insert"/>
</dbReference>
<feature type="compositionally biased region" description="Basic and acidic residues" evidence="4">
    <location>
        <begin position="173"/>
        <end position="186"/>
    </location>
</feature>
<dbReference type="InterPro" id="IPR042214">
    <property type="entry name" value="TruD_catalytic"/>
</dbReference>
<comment type="caution">
    <text evidence="6">The sequence shown here is derived from an EMBL/GenBank/DDBJ whole genome shotgun (WGS) entry which is preliminary data.</text>
</comment>
<dbReference type="PIRSF" id="PIRSF037016">
    <property type="entry name" value="Pseudouridin_synth_euk_prd"/>
    <property type="match status" value="1"/>
</dbReference>
<dbReference type="InterPro" id="IPR001656">
    <property type="entry name" value="PsdUridine_synth_TruD"/>
</dbReference>
<dbReference type="GO" id="GO:0001522">
    <property type="term" value="P:pseudouridine synthesis"/>
    <property type="evidence" value="ECO:0007669"/>
    <property type="project" value="InterPro"/>
</dbReference>
<dbReference type="GO" id="GO:0003723">
    <property type="term" value="F:RNA binding"/>
    <property type="evidence" value="ECO:0007669"/>
    <property type="project" value="InterPro"/>
</dbReference>
<name>A0A8H3FWW1_9LECA</name>
<dbReference type="Pfam" id="PF01142">
    <property type="entry name" value="TruD"/>
    <property type="match status" value="1"/>
</dbReference>
<evidence type="ECO:0000256" key="4">
    <source>
        <dbReference type="SAM" id="MobiDB-lite"/>
    </source>
</evidence>
<evidence type="ECO:0000256" key="1">
    <source>
        <dbReference type="ARBA" id="ARBA00007953"/>
    </source>
</evidence>
<dbReference type="AlphaFoldDB" id="A0A8H3FWW1"/>
<dbReference type="PROSITE" id="PS01268">
    <property type="entry name" value="UPF0024"/>
    <property type="match status" value="1"/>
</dbReference>
<dbReference type="InterPro" id="IPR020119">
    <property type="entry name" value="PsdUridine_synth_TruD_CS"/>
</dbReference>
<dbReference type="GO" id="GO:0005634">
    <property type="term" value="C:nucleus"/>
    <property type="evidence" value="ECO:0007669"/>
    <property type="project" value="TreeGrafter"/>
</dbReference>
<feature type="compositionally biased region" description="Polar residues" evidence="4">
    <location>
        <begin position="158"/>
        <end position="168"/>
    </location>
</feature>
<dbReference type="InterPro" id="IPR020103">
    <property type="entry name" value="PsdUridine_synth_cat_dom_sf"/>
</dbReference>
<feature type="domain" description="TRUD" evidence="5">
    <location>
        <begin position="468"/>
        <end position="738"/>
    </location>
</feature>
<evidence type="ECO:0000256" key="3">
    <source>
        <dbReference type="ARBA" id="ARBA00023235"/>
    </source>
</evidence>
<keyword evidence="7" id="KW-1185">Reference proteome</keyword>
<sequence>MEEMESVESPRKKFRLHQPTNGAMDDVVTVTKISPAQAALQVDKEAQCGITESIDSSLQTFKGVMKQRYTDFLVNEILPSGDVVHLDDFRAPQIRRAYSSIQPAPDVISDASRTTKAPVTGEILGVLPEPDHVNRKRYKTAVRETENGVVEIDHDDTICNSSNTSSKVNPPDRYNEDPAPTERKDVTSTSTIDALQSTDSKKDPTPSTTSDWTSYAGQPGRFELPQQDKATLTGYFEDDLIEKIVALYNRVLHIPNRKAKEHGSVKSAVIADRAVRTKVHQDLRRIFQSRLESMTDNDGAVTICATAEKSRWSPKSTTKDGLARKPQQNKRTQWQELGGDFLHFTLLKENKDTMEVISWLSRQLKIPMKSFQFAGTKDRRGVTVQRVSVYRVLAERMIGAARTLKQAKIGNFKYQPDELRLGDLVGNEFVVTIRDCRFQFDGILAIDDKLTKASATLDKSVRNLHEKGFLNYYGLQRFGTFSTRTDTIGVKMLQGNLEEAIDAILDFNPASLEVSHTPTSGYDKVAAEDSARASAIHTFRETGKSHSALQMMPRKFSAESSIIRHLGGKNQDNDYQGALSTIPRNLRLMYVHAYQSLVWNVMAGLRWVEYGAKVVEGDLVLTGEHANQYNASVEPAEIDVDGEAVVQPGEEDRAANPGDLFERARAITKEEADSGKYSIFDVVLPTPGYDIQYPANEMAEHYRTFMASERGGGLDPQNMRRGWRDISLSGSYRKLVARPMGGVSYEVKTYIDNDEQFVQTDLDKLSKGVKSAPNHQTRPQAFNGAKEGLEGTAHDEELEPKLAVILKLQLGSSQYATMALRELMGPGGLQTYKPDYGSGR</sequence>
<accession>A0A8H3FWW1</accession>
<evidence type="ECO:0000313" key="6">
    <source>
        <dbReference type="EMBL" id="CAF9928881.1"/>
    </source>
</evidence>
<protein>
    <recommendedName>
        <fullName evidence="5">TRUD domain-containing protein</fullName>
    </recommendedName>
</protein>
<reference evidence="6" key="1">
    <citation type="submission" date="2021-03" db="EMBL/GenBank/DDBJ databases">
        <authorList>
            <person name="Tagirdzhanova G."/>
        </authorList>
    </citation>
    <scope>NUCLEOTIDE SEQUENCE</scope>
</reference>
<organism evidence="6 7">
    <name type="scientific">Heterodermia speciosa</name>
    <dbReference type="NCBI Taxonomy" id="116794"/>
    <lineage>
        <taxon>Eukaryota</taxon>
        <taxon>Fungi</taxon>
        <taxon>Dikarya</taxon>
        <taxon>Ascomycota</taxon>
        <taxon>Pezizomycotina</taxon>
        <taxon>Lecanoromycetes</taxon>
        <taxon>OSLEUM clade</taxon>
        <taxon>Lecanoromycetidae</taxon>
        <taxon>Caliciales</taxon>
        <taxon>Physciaceae</taxon>
        <taxon>Heterodermia</taxon>
    </lineage>
</organism>
<dbReference type="Gene3D" id="3.30.2350.20">
    <property type="entry name" value="TruD, catalytic domain"/>
    <property type="match status" value="2"/>
</dbReference>
<comment type="similarity">
    <text evidence="1">Belongs to the pseudouridine synthase TruD family.</text>
</comment>
<dbReference type="GO" id="GO:0008033">
    <property type="term" value="P:tRNA processing"/>
    <property type="evidence" value="ECO:0007669"/>
    <property type="project" value="UniProtKB-KW"/>
</dbReference>
<dbReference type="PANTHER" id="PTHR13326">
    <property type="entry name" value="TRNA PSEUDOURIDINE SYNTHASE D"/>
    <property type="match status" value="1"/>
</dbReference>
<keyword evidence="3" id="KW-0413">Isomerase</keyword>
<keyword evidence="2" id="KW-0819">tRNA processing</keyword>
<evidence type="ECO:0000259" key="5">
    <source>
        <dbReference type="PROSITE" id="PS50984"/>
    </source>
</evidence>
<dbReference type="PANTHER" id="PTHR13326:SF21">
    <property type="entry name" value="PSEUDOURIDYLATE SYNTHASE PUS7L"/>
    <property type="match status" value="1"/>
</dbReference>
<feature type="compositionally biased region" description="Basic and acidic residues" evidence="4">
    <location>
        <begin position="147"/>
        <end position="157"/>
    </location>
</feature>
<dbReference type="SUPFAM" id="SSF55120">
    <property type="entry name" value="Pseudouridine synthase"/>
    <property type="match status" value="1"/>
</dbReference>
<dbReference type="PROSITE" id="PS50984">
    <property type="entry name" value="TRUD"/>
    <property type="match status" value="1"/>
</dbReference>
<dbReference type="GO" id="GO:0009982">
    <property type="term" value="F:pseudouridine synthase activity"/>
    <property type="evidence" value="ECO:0007669"/>
    <property type="project" value="InterPro"/>
</dbReference>
<dbReference type="OrthoDB" id="447290at2759"/>
<proteinExistence type="inferred from homology"/>
<gene>
    <name evidence="6" type="ORF">HETSPECPRED_006966</name>
</gene>
<dbReference type="Proteomes" id="UP000664521">
    <property type="component" value="Unassembled WGS sequence"/>
</dbReference>